<dbReference type="Proteomes" id="UP001183629">
    <property type="component" value="Unassembled WGS sequence"/>
</dbReference>
<dbReference type="Pfam" id="PF00015">
    <property type="entry name" value="MCPsignal"/>
    <property type="match status" value="1"/>
</dbReference>
<reference evidence="8 9" key="1">
    <citation type="submission" date="2023-07" db="EMBL/GenBank/DDBJ databases">
        <title>Sequencing the genomes of 1000 actinobacteria strains.</title>
        <authorList>
            <person name="Klenk H.-P."/>
        </authorList>
    </citation>
    <scope>NUCLEOTIDE SEQUENCE [LARGE SCALE GENOMIC DNA]</scope>
    <source>
        <strain evidence="8 9">DSM 44711</strain>
    </source>
</reference>
<keyword evidence="9" id="KW-1185">Reference proteome</keyword>
<dbReference type="RefSeq" id="WP_310410216.1">
    <property type="nucleotide sequence ID" value="NZ_JAVDYC010000001.1"/>
</dbReference>
<evidence type="ECO:0000259" key="7">
    <source>
        <dbReference type="PROSITE" id="PS50885"/>
    </source>
</evidence>
<dbReference type="SMART" id="SM00283">
    <property type="entry name" value="MA"/>
    <property type="match status" value="1"/>
</dbReference>
<dbReference type="GO" id="GO:0007165">
    <property type="term" value="P:signal transduction"/>
    <property type="evidence" value="ECO:0007669"/>
    <property type="project" value="UniProtKB-KW"/>
</dbReference>
<dbReference type="AlphaFoldDB" id="A0AAE4CU18"/>
<evidence type="ECO:0000256" key="2">
    <source>
        <dbReference type="ARBA" id="ARBA00022989"/>
    </source>
</evidence>
<sequence length="309" mass="31849">MGRDEPDDGVTGPERAALLAITEVCRRAALGDLEARVPALGTDPEIVAARTELNRLLDVADAYVRESGASLSAAAEGRFYRRFLYRGLHGAFRNGARLISNASAAMHDSADRLADAARERLALADELESAVLSVCEQISSVAATMGSAATGLSASAGQAVANAESGLSTVSSLRTASDQIRGAVNLINKVASQTRLLALNATIEAARAGEAGKGFSVVAGEVKNLANETSGSSDEILAQVTTVQTATAGAIDVLETVTESIREMGGLATGIAGRVDGSDHSPTGEDGLTQLAERLRGEVRRFVGTIRAS</sequence>
<keyword evidence="3 5" id="KW-0807">Transducer</keyword>
<dbReference type="SUPFAM" id="SSF58104">
    <property type="entry name" value="Methyl-accepting chemotaxis protein (MCP) signaling domain"/>
    <property type="match status" value="1"/>
</dbReference>
<comment type="similarity">
    <text evidence="4">Belongs to the methyl-accepting chemotaxis (MCP) protein family.</text>
</comment>
<keyword evidence="1" id="KW-0812">Transmembrane</keyword>
<dbReference type="Gene3D" id="1.10.287.950">
    <property type="entry name" value="Methyl-accepting chemotaxis protein"/>
    <property type="match status" value="1"/>
</dbReference>
<gene>
    <name evidence="8" type="ORF">J2S44_001549</name>
</gene>
<dbReference type="PANTHER" id="PTHR32089:SF112">
    <property type="entry name" value="LYSOZYME-LIKE PROTEIN-RELATED"/>
    <property type="match status" value="1"/>
</dbReference>
<dbReference type="PROSITE" id="PS50885">
    <property type="entry name" value="HAMP"/>
    <property type="match status" value="1"/>
</dbReference>
<evidence type="ECO:0000313" key="8">
    <source>
        <dbReference type="EMBL" id="MDR7321299.1"/>
    </source>
</evidence>
<dbReference type="GO" id="GO:0016020">
    <property type="term" value="C:membrane"/>
    <property type="evidence" value="ECO:0007669"/>
    <property type="project" value="InterPro"/>
</dbReference>
<organism evidence="8 9">
    <name type="scientific">Catenuloplanes niger</name>
    <dbReference type="NCBI Taxonomy" id="587534"/>
    <lineage>
        <taxon>Bacteria</taxon>
        <taxon>Bacillati</taxon>
        <taxon>Actinomycetota</taxon>
        <taxon>Actinomycetes</taxon>
        <taxon>Micromonosporales</taxon>
        <taxon>Micromonosporaceae</taxon>
        <taxon>Catenuloplanes</taxon>
    </lineage>
</organism>
<feature type="domain" description="Methyl-accepting transducer" evidence="6">
    <location>
        <begin position="95"/>
        <end position="263"/>
    </location>
</feature>
<dbReference type="InterPro" id="IPR003660">
    <property type="entry name" value="HAMP_dom"/>
</dbReference>
<dbReference type="PROSITE" id="PS50111">
    <property type="entry name" value="CHEMOTAXIS_TRANSDUC_2"/>
    <property type="match status" value="1"/>
</dbReference>
<protein>
    <submittedName>
        <fullName evidence="8">Methyl-accepting chemotaxis protein</fullName>
    </submittedName>
</protein>
<keyword evidence="2" id="KW-1133">Transmembrane helix</keyword>
<feature type="domain" description="HAMP" evidence="7">
    <location>
        <begin position="16"/>
        <end position="65"/>
    </location>
</feature>
<dbReference type="EMBL" id="JAVDYC010000001">
    <property type="protein sequence ID" value="MDR7321299.1"/>
    <property type="molecule type" value="Genomic_DNA"/>
</dbReference>
<name>A0AAE4CU18_9ACTN</name>
<evidence type="ECO:0000256" key="1">
    <source>
        <dbReference type="ARBA" id="ARBA00022692"/>
    </source>
</evidence>
<dbReference type="InterPro" id="IPR004089">
    <property type="entry name" value="MCPsignal_dom"/>
</dbReference>
<keyword evidence="2" id="KW-0472">Membrane</keyword>
<dbReference type="PANTHER" id="PTHR32089">
    <property type="entry name" value="METHYL-ACCEPTING CHEMOTAXIS PROTEIN MCPB"/>
    <property type="match status" value="1"/>
</dbReference>
<evidence type="ECO:0000256" key="4">
    <source>
        <dbReference type="ARBA" id="ARBA00029447"/>
    </source>
</evidence>
<evidence type="ECO:0000256" key="3">
    <source>
        <dbReference type="ARBA" id="ARBA00023224"/>
    </source>
</evidence>
<evidence type="ECO:0000259" key="6">
    <source>
        <dbReference type="PROSITE" id="PS50111"/>
    </source>
</evidence>
<accession>A0AAE4CU18</accession>
<proteinExistence type="inferred from homology"/>
<comment type="caution">
    <text evidence="8">The sequence shown here is derived from an EMBL/GenBank/DDBJ whole genome shotgun (WGS) entry which is preliminary data.</text>
</comment>
<evidence type="ECO:0000256" key="5">
    <source>
        <dbReference type="PROSITE-ProRule" id="PRU00284"/>
    </source>
</evidence>
<evidence type="ECO:0000313" key="9">
    <source>
        <dbReference type="Proteomes" id="UP001183629"/>
    </source>
</evidence>